<feature type="compositionally biased region" description="Acidic residues" evidence="4">
    <location>
        <begin position="448"/>
        <end position="459"/>
    </location>
</feature>
<gene>
    <name evidence="6" type="ORF">CHLRE_02g095082v5</name>
</gene>
<dbReference type="InterPro" id="IPR002164">
    <property type="entry name" value="NAP_family"/>
</dbReference>
<dbReference type="EMBL" id="CM008963">
    <property type="protein sequence ID" value="PNW86696.1"/>
    <property type="molecule type" value="Genomic_DNA"/>
</dbReference>
<evidence type="ECO:0000313" key="6">
    <source>
        <dbReference type="EMBL" id="PNW86696.1"/>
    </source>
</evidence>
<evidence type="ECO:0000256" key="5">
    <source>
        <dbReference type="SAM" id="Phobius"/>
    </source>
</evidence>
<dbReference type="KEGG" id="cre:CHLRE_02g095082v5"/>
<dbReference type="GO" id="GO:0000785">
    <property type="term" value="C:chromatin"/>
    <property type="evidence" value="ECO:0000318"/>
    <property type="project" value="GO_Central"/>
</dbReference>
<dbReference type="GeneID" id="5726781"/>
<dbReference type="SUPFAM" id="SSF143113">
    <property type="entry name" value="NAP-like"/>
    <property type="match status" value="2"/>
</dbReference>
<keyword evidence="5" id="KW-0472">Membrane</keyword>
<comment type="similarity">
    <text evidence="1 3">Belongs to the nucleosome assembly protein (NAP) family.</text>
</comment>
<keyword evidence="2" id="KW-0143">Chaperone</keyword>
<organism evidence="6 7">
    <name type="scientific">Chlamydomonas reinhardtii</name>
    <name type="common">Chlamydomonas smithii</name>
    <dbReference type="NCBI Taxonomy" id="3055"/>
    <lineage>
        <taxon>Eukaryota</taxon>
        <taxon>Viridiplantae</taxon>
        <taxon>Chlorophyta</taxon>
        <taxon>core chlorophytes</taxon>
        <taxon>Chlorophyceae</taxon>
        <taxon>CS clade</taxon>
        <taxon>Chlamydomonadales</taxon>
        <taxon>Chlamydomonadaceae</taxon>
        <taxon>Chlamydomonas</taxon>
    </lineage>
</organism>
<sequence length="856" mass="90814">MAEKKVFAAIEAIEVQMEATHKKRQERQEELLMEYLRARQPLLERRYELVTGISEPNEDELKEFQPRGTAASAAAAAAAGSPSAKGAAAAAKGGASSGGGSGRAGVPFFWLNALCNEESLAPHITPRDRHALEYCTDVRYERGPAGMCVELHFASPNPYFENKVLRKGIYVKRAPPKAGGGGPGDIIEAREEATIIDWRPGKCLLVAAPAPPAAAAGKKGAGAGGKGGKQQQQQQQQAVSAGGKKGKKGQQQQKQQEPLRSKRHGKHGGPAPDLPDPEDEEEPEEEEEEDEGEEELQGVEDPVEEPGGGKLRPCPSFFRFFLPLEGAKTGAKRKELDPTMDPDDDDDDEDEDEDLDLDPDFEEGEVDDEEGGGEGGRRAQRMAQRQAQDKDILDILVKKVVPRAASLYLSGGGAAAASGTAAASGGAAAGSGGRKKKKKTKGGKQQAEEEDAEEEEEEGGFTLVSGSPAGAADIAALPLATQKTLHALVLNQMRLDVLAQQLKAGEWAALVAQAEEAARLAAQRRALLVGPAGATSKLSVPAFWLRALRATDAGGSMCARRDEAALGRYLADVRLVWQDLKGSGPSAEEPVRTATLELEFLPGNPYFTNAVLRKHITFLAPGGSLTKLGVESAQSDPIDWQPGRDLTVRVDKPKPGGGGGSSGGGGRPGRARPVPSFFHFFSNAPGALCRAFNIPGQGRAAQAEAIQAQEEFMAEVINLLTYFAGRLAVESYVDVDDLGDEKEDEEEDEEEEDEDEEEDEEEEEEEEEEAEPGTAAARRAARRAATRSSRRGGGASGGGGEGGDGGGFLGVLWRLIKGGGAGGALLGVFVIIMVVAQVLTFMDTLEFVRSRFSWAA</sequence>
<dbReference type="GO" id="GO:0000724">
    <property type="term" value="P:double-strand break repair via homologous recombination"/>
    <property type="evidence" value="ECO:0007669"/>
    <property type="project" value="UniProtKB-ARBA"/>
</dbReference>
<feature type="region of interest" description="Disordered" evidence="4">
    <location>
        <begin position="736"/>
        <end position="802"/>
    </location>
</feature>
<feature type="region of interest" description="Disordered" evidence="4">
    <location>
        <begin position="213"/>
        <end position="388"/>
    </location>
</feature>
<feature type="compositionally biased region" description="Low complexity" evidence="4">
    <location>
        <begin position="229"/>
        <end position="242"/>
    </location>
</feature>
<dbReference type="STRING" id="3055.A0A2K3E1Q3"/>
<feature type="compositionally biased region" description="Low complexity" evidence="4">
    <location>
        <begin position="416"/>
        <end position="426"/>
    </location>
</feature>
<evidence type="ECO:0000256" key="3">
    <source>
        <dbReference type="RuleBase" id="RU003876"/>
    </source>
</evidence>
<keyword evidence="5" id="KW-0812">Transmembrane</keyword>
<feature type="compositionally biased region" description="Gly residues" evidence="4">
    <location>
        <begin position="791"/>
        <end position="802"/>
    </location>
</feature>
<evidence type="ECO:0000256" key="4">
    <source>
        <dbReference type="SAM" id="MobiDB-lite"/>
    </source>
</evidence>
<dbReference type="Gramene" id="PNW86696">
    <property type="protein sequence ID" value="PNW86696"/>
    <property type="gene ID" value="CHLRE_02g095082v5"/>
</dbReference>
<dbReference type="Proteomes" id="UP000006906">
    <property type="component" value="Chromosome 2"/>
</dbReference>
<proteinExistence type="inferred from homology"/>
<feature type="compositionally biased region" description="Acidic residues" evidence="4">
    <location>
        <begin position="736"/>
        <end position="771"/>
    </location>
</feature>
<dbReference type="PANTHER" id="PTHR11875">
    <property type="entry name" value="TESTIS-SPECIFIC Y-ENCODED PROTEIN"/>
    <property type="match status" value="1"/>
</dbReference>
<name>A0A2K3E1Q3_CHLRE</name>
<evidence type="ECO:0000256" key="1">
    <source>
        <dbReference type="ARBA" id="ARBA00009947"/>
    </source>
</evidence>
<dbReference type="Pfam" id="PF00956">
    <property type="entry name" value="NAP"/>
    <property type="match status" value="2"/>
</dbReference>
<feature type="region of interest" description="Disordered" evidence="4">
    <location>
        <begin position="416"/>
        <end position="462"/>
    </location>
</feature>
<feature type="compositionally biased region" description="Basic residues" evidence="4">
    <location>
        <begin position="433"/>
        <end position="442"/>
    </location>
</feature>
<dbReference type="GO" id="GO:0042393">
    <property type="term" value="F:histone binding"/>
    <property type="evidence" value="ECO:0000318"/>
    <property type="project" value="GO_Central"/>
</dbReference>
<keyword evidence="5" id="KW-1133">Transmembrane helix</keyword>
<dbReference type="RefSeq" id="XP_042927183.1">
    <property type="nucleotide sequence ID" value="XM_043059551.1"/>
</dbReference>
<dbReference type="InParanoid" id="A0A2K3E1Q3"/>
<feature type="compositionally biased region" description="Acidic residues" evidence="4">
    <location>
        <begin position="338"/>
        <end position="372"/>
    </location>
</feature>
<accession>A0A2K3E1Q3</accession>
<dbReference type="InterPro" id="IPR037231">
    <property type="entry name" value="NAP-like_sf"/>
</dbReference>
<feature type="compositionally biased region" description="Acidic residues" evidence="4">
    <location>
        <begin position="275"/>
        <end position="304"/>
    </location>
</feature>
<evidence type="ECO:0008006" key="8">
    <source>
        <dbReference type="Google" id="ProtNLM"/>
    </source>
</evidence>
<evidence type="ECO:0000256" key="2">
    <source>
        <dbReference type="ARBA" id="ARBA00023186"/>
    </source>
</evidence>
<feature type="compositionally biased region" description="Gly residues" evidence="4">
    <location>
        <begin position="655"/>
        <end position="668"/>
    </location>
</feature>
<protein>
    <recommendedName>
        <fullName evidence="8">Nucleosome assembly protein</fullName>
    </recommendedName>
</protein>
<dbReference type="Gene3D" id="3.30.1120.90">
    <property type="entry name" value="Nucleosome assembly protein"/>
    <property type="match status" value="2"/>
</dbReference>
<evidence type="ECO:0000313" key="7">
    <source>
        <dbReference type="Proteomes" id="UP000006906"/>
    </source>
</evidence>
<dbReference type="OrthoDB" id="547411at2759"/>
<feature type="region of interest" description="Disordered" evidence="4">
    <location>
        <begin position="639"/>
        <end position="676"/>
    </location>
</feature>
<feature type="transmembrane region" description="Helical" evidence="5">
    <location>
        <begin position="821"/>
        <end position="842"/>
    </location>
</feature>
<keyword evidence="7" id="KW-1185">Reference proteome</keyword>
<dbReference type="GO" id="GO:0006334">
    <property type="term" value="P:nucleosome assembly"/>
    <property type="evidence" value="ECO:0000318"/>
    <property type="project" value="GO_Central"/>
</dbReference>
<feature type="compositionally biased region" description="Basic residues" evidence="4">
    <location>
        <begin position="779"/>
        <end position="790"/>
    </location>
</feature>
<feature type="compositionally biased region" description="Gly residues" evidence="4">
    <location>
        <begin position="219"/>
        <end position="228"/>
    </location>
</feature>
<dbReference type="AlphaFoldDB" id="A0A2K3E1Q3"/>
<dbReference type="GO" id="GO:0003682">
    <property type="term" value="F:chromatin binding"/>
    <property type="evidence" value="ECO:0000318"/>
    <property type="project" value="GO_Central"/>
</dbReference>
<dbReference type="GO" id="GO:0005634">
    <property type="term" value="C:nucleus"/>
    <property type="evidence" value="ECO:0000318"/>
    <property type="project" value="GO_Central"/>
</dbReference>
<reference evidence="6 7" key="1">
    <citation type="journal article" date="2007" name="Science">
        <title>The Chlamydomonas genome reveals the evolution of key animal and plant functions.</title>
        <authorList>
            <person name="Merchant S.S."/>
            <person name="Prochnik S.E."/>
            <person name="Vallon O."/>
            <person name="Harris E.H."/>
            <person name="Karpowicz S.J."/>
            <person name="Witman G.B."/>
            <person name="Terry A."/>
            <person name="Salamov A."/>
            <person name="Fritz-Laylin L.K."/>
            <person name="Marechal-Drouard L."/>
            <person name="Marshall W.F."/>
            <person name="Qu L.H."/>
            <person name="Nelson D.R."/>
            <person name="Sanderfoot A.A."/>
            <person name="Spalding M.H."/>
            <person name="Kapitonov V.V."/>
            <person name="Ren Q."/>
            <person name="Ferris P."/>
            <person name="Lindquist E."/>
            <person name="Shapiro H."/>
            <person name="Lucas S.M."/>
            <person name="Grimwood J."/>
            <person name="Schmutz J."/>
            <person name="Cardol P."/>
            <person name="Cerutti H."/>
            <person name="Chanfreau G."/>
            <person name="Chen C.L."/>
            <person name="Cognat V."/>
            <person name="Croft M.T."/>
            <person name="Dent R."/>
            <person name="Dutcher S."/>
            <person name="Fernandez E."/>
            <person name="Fukuzawa H."/>
            <person name="Gonzalez-Ballester D."/>
            <person name="Gonzalez-Halphen D."/>
            <person name="Hallmann A."/>
            <person name="Hanikenne M."/>
            <person name="Hippler M."/>
            <person name="Inwood W."/>
            <person name="Jabbari K."/>
            <person name="Kalanon M."/>
            <person name="Kuras R."/>
            <person name="Lefebvre P.A."/>
            <person name="Lemaire S.D."/>
            <person name="Lobanov A.V."/>
            <person name="Lohr M."/>
            <person name="Manuell A."/>
            <person name="Meier I."/>
            <person name="Mets L."/>
            <person name="Mittag M."/>
            <person name="Mittelmeier T."/>
            <person name="Moroney J.V."/>
            <person name="Moseley J."/>
            <person name="Napoli C."/>
            <person name="Nedelcu A.M."/>
            <person name="Niyogi K."/>
            <person name="Novoselov S.V."/>
            <person name="Paulsen I.T."/>
            <person name="Pazour G."/>
            <person name="Purton S."/>
            <person name="Ral J.P."/>
            <person name="Riano-Pachon D.M."/>
            <person name="Riekhof W."/>
            <person name="Rymarquis L."/>
            <person name="Schroda M."/>
            <person name="Stern D."/>
            <person name="Umen J."/>
            <person name="Willows R."/>
            <person name="Wilson N."/>
            <person name="Zimmer S.L."/>
            <person name="Allmer J."/>
            <person name="Balk J."/>
            <person name="Bisova K."/>
            <person name="Chen C.J."/>
            <person name="Elias M."/>
            <person name="Gendler K."/>
            <person name="Hauser C."/>
            <person name="Lamb M.R."/>
            <person name="Ledford H."/>
            <person name="Long J.C."/>
            <person name="Minagawa J."/>
            <person name="Page M.D."/>
            <person name="Pan J."/>
            <person name="Pootakham W."/>
            <person name="Roje S."/>
            <person name="Rose A."/>
            <person name="Stahlberg E."/>
            <person name="Terauchi A.M."/>
            <person name="Yang P."/>
            <person name="Ball S."/>
            <person name="Bowler C."/>
            <person name="Dieckmann C.L."/>
            <person name="Gladyshev V.N."/>
            <person name="Green P."/>
            <person name="Jorgensen R."/>
            <person name="Mayfield S."/>
            <person name="Mueller-Roeber B."/>
            <person name="Rajamani S."/>
            <person name="Sayre R.T."/>
            <person name="Brokstein P."/>
            <person name="Dubchak I."/>
            <person name="Goodstein D."/>
            <person name="Hornick L."/>
            <person name="Huang Y.W."/>
            <person name="Jhaveri J."/>
            <person name="Luo Y."/>
            <person name="Martinez D."/>
            <person name="Ngau W.C."/>
            <person name="Otillar B."/>
            <person name="Poliakov A."/>
            <person name="Porter A."/>
            <person name="Szajkowski L."/>
            <person name="Werner G."/>
            <person name="Zhou K."/>
            <person name="Grigoriev I.V."/>
            <person name="Rokhsar D.S."/>
            <person name="Grossman A.R."/>
        </authorList>
    </citation>
    <scope>NUCLEOTIDE SEQUENCE [LARGE SCALE GENOMIC DNA]</scope>
    <source>
        <strain evidence="7">CC-503</strain>
    </source>
</reference>